<keyword evidence="6" id="KW-0325">Glycoprotein</keyword>
<name>A0A6A2YGW0_HIBSY</name>
<sequence>MVFRLTVWKRVGRFPFFLSSLLHTENNFVLLSLAHTGKSIDYLEYLSPARQTVVFSGISLFIFSLFILLDLFSSPALELPLVDLLARILVSDSMVTTIPFFSPLWDPRFSISISIRSKGLGGFLLPSSWDCLLGFCICGKMQVFTALLWINPFAEILVNKNSFHGGSAAEELVRNVGFSNSKFTSKVPDLDFSRAKVFMHNHYICLAVLQFFAPSLLVLLFLDLSQIDIDSFDRYNLLCGLLPCSAFVKEVVVFMAWWIVFVWSVITSANLVFYRRGVLYVF</sequence>
<comment type="caution">
    <text evidence="8">The sequence shown here is derived from an EMBL/GenBank/DDBJ whole genome shotgun (WGS) entry which is preliminary data.</text>
</comment>
<gene>
    <name evidence="8" type="ORF">F3Y22_tig00111779pilonHSYRG00173</name>
</gene>
<evidence type="ECO:0000313" key="8">
    <source>
        <dbReference type="EMBL" id="KAE8673594.1"/>
    </source>
</evidence>
<reference evidence="8" key="1">
    <citation type="submission" date="2019-09" db="EMBL/GenBank/DDBJ databases">
        <title>Draft genome information of white flower Hibiscus syriacus.</title>
        <authorList>
            <person name="Kim Y.-M."/>
        </authorList>
    </citation>
    <scope>NUCLEOTIDE SEQUENCE [LARGE SCALE GENOMIC DNA]</scope>
    <source>
        <strain evidence="8">YM2019G1</strain>
    </source>
</reference>
<dbReference type="EMBL" id="VEPZ02001425">
    <property type="protein sequence ID" value="KAE8673594.1"/>
    <property type="molecule type" value="Genomic_DNA"/>
</dbReference>
<feature type="transmembrane region" description="Helical" evidence="7">
    <location>
        <begin position="132"/>
        <end position="150"/>
    </location>
</feature>
<keyword evidence="4 7" id="KW-1133">Transmembrane helix</keyword>
<evidence type="ECO:0000256" key="6">
    <source>
        <dbReference type="ARBA" id="ARBA00023180"/>
    </source>
</evidence>
<comment type="subcellular location">
    <subcellularLocation>
        <location evidence="1">Membrane</location>
        <topology evidence="1">Multi-pass membrane protein</topology>
    </subcellularLocation>
</comment>
<accession>A0A6A2YGW0</accession>
<dbReference type="GO" id="GO:0016020">
    <property type="term" value="C:membrane"/>
    <property type="evidence" value="ECO:0007669"/>
    <property type="project" value="UniProtKB-SubCell"/>
</dbReference>
<organism evidence="8 9">
    <name type="scientific">Hibiscus syriacus</name>
    <name type="common">Rose of Sharon</name>
    <dbReference type="NCBI Taxonomy" id="106335"/>
    <lineage>
        <taxon>Eukaryota</taxon>
        <taxon>Viridiplantae</taxon>
        <taxon>Streptophyta</taxon>
        <taxon>Embryophyta</taxon>
        <taxon>Tracheophyta</taxon>
        <taxon>Spermatophyta</taxon>
        <taxon>Magnoliopsida</taxon>
        <taxon>eudicotyledons</taxon>
        <taxon>Gunneridae</taxon>
        <taxon>Pentapetalae</taxon>
        <taxon>rosids</taxon>
        <taxon>malvids</taxon>
        <taxon>Malvales</taxon>
        <taxon>Malvaceae</taxon>
        <taxon>Malvoideae</taxon>
        <taxon>Hibiscus</taxon>
    </lineage>
</organism>
<keyword evidence="3 7" id="KW-0812">Transmembrane</keyword>
<dbReference type="PANTHER" id="PTHR13624">
    <property type="entry name" value="RE42071P"/>
    <property type="match status" value="1"/>
</dbReference>
<feature type="transmembrane region" description="Helical" evidence="7">
    <location>
        <begin position="251"/>
        <end position="274"/>
    </location>
</feature>
<evidence type="ECO:0000256" key="3">
    <source>
        <dbReference type="ARBA" id="ARBA00022692"/>
    </source>
</evidence>
<feature type="transmembrane region" description="Helical" evidence="7">
    <location>
        <begin position="53"/>
        <end position="72"/>
    </location>
</feature>
<dbReference type="PANTHER" id="PTHR13624:SF6">
    <property type="entry name" value="EMEI"/>
    <property type="match status" value="1"/>
</dbReference>
<dbReference type="AlphaFoldDB" id="A0A6A2YGW0"/>
<feature type="transmembrane region" description="Helical" evidence="7">
    <location>
        <begin position="203"/>
        <end position="222"/>
    </location>
</feature>
<dbReference type="Proteomes" id="UP000436088">
    <property type="component" value="Unassembled WGS sequence"/>
</dbReference>
<evidence type="ECO:0000313" key="9">
    <source>
        <dbReference type="Proteomes" id="UP000436088"/>
    </source>
</evidence>
<protein>
    <recommendedName>
        <fullName evidence="10">Transmembrane protein</fullName>
    </recommendedName>
</protein>
<evidence type="ECO:0000256" key="4">
    <source>
        <dbReference type="ARBA" id="ARBA00022989"/>
    </source>
</evidence>
<comment type="similarity">
    <text evidence="2">Belongs to the TMEM161 family.</text>
</comment>
<evidence type="ECO:0000256" key="5">
    <source>
        <dbReference type="ARBA" id="ARBA00023136"/>
    </source>
</evidence>
<evidence type="ECO:0000256" key="7">
    <source>
        <dbReference type="SAM" id="Phobius"/>
    </source>
</evidence>
<evidence type="ECO:0000256" key="2">
    <source>
        <dbReference type="ARBA" id="ARBA00009706"/>
    </source>
</evidence>
<dbReference type="InterPro" id="IPR019395">
    <property type="entry name" value="Transmembrane_161A/B"/>
</dbReference>
<keyword evidence="9" id="KW-1185">Reference proteome</keyword>
<evidence type="ECO:0000256" key="1">
    <source>
        <dbReference type="ARBA" id="ARBA00004141"/>
    </source>
</evidence>
<proteinExistence type="inferred from homology"/>
<keyword evidence="5 7" id="KW-0472">Membrane</keyword>
<evidence type="ECO:0008006" key="10">
    <source>
        <dbReference type="Google" id="ProtNLM"/>
    </source>
</evidence>